<evidence type="ECO:0000259" key="1">
    <source>
        <dbReference type="PROSITE" id="PS50995"/>
    </source>
</evidence>
<dbReference type="PROSITE" id="PS50995">
    <property type="entry name" value="HTH_MARR_2"/>
    <property type="match status" value="1"/>
</dbReference>
<organism evidence="2 3">
    <name type="scientific">Ottowia thiooxydans</name>
    <dbReference type="NCBI Taxonomy" id="219182"/>
    <lineage>
        <taxon>Bacteria</taxon>
        <taxon>Pseudomonadati</taxon>
        <taxon>Pseudomonadota</taxon>
        <taxon>Betaproteobacteria</taxon>
        <taxon>Burkholderiales</taxon>
        <taxon>Comamonadaceae</taxon>
        <taxon>Ottowia</taxon>
    </lineage>
</organism>
<feature type="domain" description="HTH marR-type" evidence="1">
    <location>
        <begin position="14"/>
        <end position="148"/>
    </location>
</feature>
<reference evidence="2 3" key="1">
    <citation type="submission" date="2024-06" db="EMBL/GenBank/DDBJ databases">
        <title>Sorghum-associated microbial communities from plants grown in Nebraska, USA.</title>
        <authorList>
            <person name="Schachtman D."/>
        </authorList>
    </citation>
    <scope>NUCLEOTIDE SEQUENCE [LARGE SCALE GENOMIC DNA]</scope>
    <source>
        <strain evidence="2 3">2709</strain>
    </source>
</reference>
<evidence type="ECO:0000313" key="3">
    <source>
        <dbReference type="Proteomes" id="UP001549320"/>
    </source>
</evidence>
<dbReference type="PRINTS" id="PR00598">
    <property type="entry name" value="HTHMARR"/>
</dbReference>
<dbReference type="Gene3D" id="1.10.10.10">
    <property type="entry name" value="Winged helix-like DNA-binding domain superfamily/Winged helix DNA-binding domain"/>
    <property type="match status" value="1"/>
</dbReference>
<name>A0ABV2QDY1_9BURK</name>
<dbReference type="GO" id="GO:0003677">
    <property type="term" value="F:DNA binding"/>
    <property type="evidence" value="ECO:0007669"/>
    <property type="project" value="UniProtKB-KW"/>
</dbReference>
<proteinExistence type="predicted"/>
<keyword evidence="3" id="KW-1185">Reference proteome</keyword>
<dbReference type="SUPFAM" id="SSF46785">
    <property type="entry name" value="Winged helix' DNA-binding domain"/>
    <property type="match status" value="1"/>
</dbReference>
<accession>A0ABV2QDY1</accession>
<dbReference type="InterPro" id="IPR000835">
    <property type="entry name" value="HTH_MarR-typ"/>
</dbReference>
<dbReference type="PANTHER" id="PTHR33164">
    <property type="entry name" value="TRANSCRIPTIONAL REGULATOR, MARR FAMILY"/>
    <property type="match status" value="1"/>
</dbReference>
<dbReference type="RefSeq" id="WP_354446229.1">
    <property type="nucleotide sequence ID" value="NZ_JBEPSH010000007.1"/>
</dbReference>
<gene>
    <name evidence="2" type="ORF">ABIE13_003859</name>
</gene>
<sequence>MKKPKVPKESELAFGELVSTRLHALAGISATVTTLRMRRKLNLTLLEWRAVGHLGSYGPLSLKQLAQRTGLDKSYASRTVTALVNKGAIVSERSEEDGRGVVLSLTEQGVKLFHLGMDDALQRNETLLSTLAGGDREKLWALLDMLTVQAKAMLKEERAISGG</sequence>
<dbReference type="EMBL" id="JBEPSH010000007">
    <property type="protein sequence ID" value="MET4578743.1"/>
    <property type="molecule type" value="Genomic_DNA"/>
</dbReference>
<dbReference type="Pfam" id="PF12802">
    <property type="entry name" value="MarR_2"/>
    <property type="match status" value="1"/>
</dbReference>
<dbReference type="PANTHER" id="PTHR33164:SF57">
    <property type="entry name" value="MARR-FAMILY TRANSCRIPTIONAL REGULATOR"/>
    <property type="match status" value="1"/>
</dbReference>
<evidence type="ECO:0000313" key="2">
    <source>
        <dbReference type="EMBL" id="MET4578743.1"/>
    </source>
</evidence>
<dbReference type="SMART" id="SM00347">
    <property type="entry name" value="HTH_MARR"/>
    <property type="match status" value="1"/>
</dbReference>
<comment type="caution">
    <text evidence="2">The sequence shown here is derived from an EMBL/GenBank/DDBJ whole genome shotgun (WGS) entry which is preliminary data.</text>
</comment>
<dbReference type="Proteomes" id="UP001549320">
    <property type="component" value="Unassembled WGS sequence"/>
</dbReference>
<dbReference type="InterPro" id="IPR036390">
    <property type="entry name" value="WH_DNA-bd_sf"/>
</dbReference>
<protein>
    <submittedName>
        <fullName evidence="2">DNA-binding MarR family transcriptional regulator</fullName>
    </submittedName>
</protein>
<dbReference type="InterPro" id="IPR039422">
    <property type="entry name" value="MarR/SlyA-like"/>
</dbReference>
<keyword evidence="2" id="KW-0238">DNA-binding</keyword>
<dbReference type="InterPro" id="IPR036388">
    <property type="entry name" value="WH-like_DNA-bd_sf"/>
</dbReference>